<feature type="domain" description="DinB-like" evidence="5">
    <location>
        <begin position="36"/>
        <end position="170"/>
    </location>
</feature>
<dbReference type="HAMAP" id="MF_01256">
    <property type="entry name" value="YfiT_hydrol"/>
    <property type="match status" value="1"/>
</dbReference>
<dbReference type="InterPro" id="IPR023774">
    <property type="entry name" value="Put_metal_dep_hydrolase_YfiT"/>
</dbReference>
<evidence type="ECO:0000259" key="5">
    <source>
        <dbReference type="Pfam" id="PF12867"/>
    </source>
</evidence>
<dbReference type="Proteomes" id="UP000582837">
    <property type="component" value="Unassembled WGS sequence"/>
</dbReference>
<evidence type="ECO:0000256" key="4">
    <source>
        <dbReference type="ARBA" id="ARBA00022833"/>
    </source>
</evidence>
<accession>A0A841GXM2</accession>
<evidence type="ECO:0000256" key="2">
    <source>
        <dbReference type="ARBA" id="ARBA00022723"/>
    </source>
</evidence>
<keyword evidence="3" id="KW-0378">Hydrolase</keyword>
<comment type="caution">
    <text evidence="6">The sequence shown here is derived from an EMBL/GenBank/DDBJ whole genome shotgun (WGS) entry which is preliminary data.</text>
</comment>
<gene>
    <name evidence="6" type="ORF">HNQ61_002117</name>
</gene>
<protein>
    <submittedName>
        <fullName evidence="6">Putative damage-inducible protein DinB</fullName>
    </submittedName>
</protein>
<keyword evidence="4" id="KW-0862">Zinc</keyword>
<dbReference type="AlphaFoldDB" id="A0A841GXM2"/>
<keyword evidence="1" id="KW-0963">Cytoplasm</keyword>
<dbReference type="SUPFAM" id="SSF109854">
    <property type="entry name" value="DinB/YfiT-like putative metalloenzymes"/>
    <property type="match status" value="1"/>
</dbReference>
<evidence type="ECO:0000313" key="6">
    <source>
        <dbReference type="EMBL" id="MBB6070496.1"/>
    </source>
</evidence>
<name>A0A841GXM2_9BACT</name>
<dbReference type="GO" id="GO:0046872">
    <property type="term" value="F:metal ion binding"/>
    <property type="evidence" value="ECO:0007669"/>
    <property type="project" value="UniProtKB-KW"/>
</dbReference>
<dbReference type="NCBIfam" id="NF009807">
    <property type="entry name" value="PRK13291.1"/>
    <property type="match status" value="1"/>
</dbReference>
<dbReference type="GO" id="GO:0016787">
    <property type="term" value="F:hydrolase activity"/>
    <property type="evidence" value="ECO:0007669"/>
    <property type="project" value="UniProtKB-KW"/>
</dbReference>
<keyword evidence="2" id="KW-0479">Metal-binding</keyword>
<organism evidence="6 7">
    <name type="scientific">Longimicrobium terrae</name>
    <dbReference type="NCBI Taxonomy" id="1639882"/>
    <lineage>
        <taxon>Bacteria</taxon>
        <taxon>Pseudomonadati</taxon>
        <taxon>Gemmatimonadota</taxon>
        <taxon>Longimicrobiia</taxon>
        <taxon>Longimicrobiales</taxon>
        <taxon>Longimicrobiaceae</taxon>
        <taxon>Longimicrobium</taxon>
    </lineage>
</organism>
<dbReference type="Gene3D" id="1.20.120.450">
    <property type="entry name" value="dinb family like domain"/>
    <property type="match status" value="1"/>
</dbReference>
<proteinExistence type="inferred from homology"/>
<evidence type="ECO:0000313" key="7">
    <source>
        <dbReference type="Proteomes" id="UP000582837"/>
    </source>
</evidence>
<keyword evidence="7" id="KW-1185">Reference proteome</keyword>
<dbReference type="InterPro" id="IPR034660">
    <property type="entry name" value="DinB/YfiT-like"/>
</dbReference>
<dbReference type="InterPro" id="IPR024775">
    <property type="entry name" value="DinB-like"/>
</dbReference>
<dbReference type="EMBL" id="JACHIA010000005">
    <property type="protein sequence ID" value="MBB6070496.1"/>
    <property type="molecule type" value="Genomic_DNA"/>
</dbReference>
<evidence type="ECO:0000256" key="3">
    <source>
        <dbReference type="ARBA" id="ARBA00022801"/>
    </source>
</evidence>
<sequence length="179" mass="20604">MTMTEAADPRFPAGKFHWEDGADENHRAEWIAEIAGAPARFRDALRGLSDEQLATPYRDGGWTVRQLAHHIPDSHMNAYVRLKLGLTEDNPVIKPYEEAAWAELGDTRTTPVEVSLTLLEALHERWVNTLRAMSEADWSRTVRHPERGLMRLDQLLALYAWHSRHHIAHITALRERMGW</sequence>
<evidence type="ECO:0000256" key="1">
    <source>
        <dbReference type="ARBA" id="ARBA00022490"/>
    </source>
</evidence>
<dbReference type="Pfam" id="PF12867">
    <property type="entry name" value="DinB_2"/>
    <property type="match status" value="1"/>
</dbReference>
<reference evidence="6 7" key="1">
    <citation type="submission" date="2020-08" db="EMBL/GenBank/DDBJ databases">
        <title>Genomic Encyclopedia of Type Strains, Phase IV (KMG-IV): sequencing the most valuable type-strain genomes for metagenomic binning, comparative biology and taxonomic classification.</title>
        <authorList>
            <person name="Goeker M."/>
        </authorList>
    </citation>
    <scope>NUCLEOTIDE SEQUENCE [LARGE SCALE GENOMIC DNA]</scope>
    <source>
        <strain evidence="6 7">DSM 29007</strain>
    </source>
</reference>
<dbReference type="RefSeq" id="WP_205761424.1">
    <property type="nucleotide sequence ID" value="NZ_JABDTL010000001.1"/>
</dbReference>